<dbReference type="GO" id="GO:0006526">
    <property type="term" value="P:L-arginine biosynthetic process"/>
    <property type="evidence" value="ECO:0007669"/>
    <property type="project" value="UniProtKB-KW"/>
</dbReference>
<keyword evidence="9" id="KW-0547">Nucleotide-binding</keyword>
<protein>
    <recommendedName>
        <fullName evidence="3">carbamoyl-phosphate synthase (glutamine-hydrolyzing)</fullName>
        <ecNumber evidence="3">6.3.5.5</ecNumber>
    </recommendedName>
</protein>
<evidence type="ECO:0000259" key="13">
    <source>
        <dbReference type="PROSITE" id="PS50975"/>
    </source>
</evidence>
<evidence type="ECO:0000256" key="5">
    <source>
        <dbReference type="ARBA" id="ARBA00022598"/>
    </source>
</evidence>
<comment type="catalytic activity">
    <reaction evidence="12">
        <text>hydrogencarbonate + L-glutamine + 2 ATP + H2O = carbamoyl phosphate + L-glutamate + 2 ADP + phosphate + 2 H(+)</text>
        <dbReference type="Rhea" id="RHEA:18633"/>
        <dbReference type="ChEBI" id="CHEBI:15377"/>
        <dbReference type="ChEBI" id="CHEBI:15378"/>
        <dbReference type="ChEBI" id="CHEBI:17544"/>
        <dbReference type="ChEBI" id="CHEBI:29985"/>
        <dbReference type="ChEBI" id="CHEBI:30616"/>
        <dbReference type="ChEBI" id="CHEBI:43474"/>
        <dbReference type="ChEBI" id="CHEBI:58228"/>
        <dbReference type="ChEBI" id="CHEBI:58359"/>
        <dbReference type="ChEBI" id="CHEBI:456216"/>
        <dbReference type="EC" id="6.3.5.5"/>
    </reaction>
</comment>
<dbReference type="Gene3D" id="3.40.50.1380">
    <property type="entry name" value="Methylglyoxal synthase-like domain"/>
    <property type="match status" value="1"/>
</dbReference>
<dbReference type="Pfam" id="PF02786">
    <property type="entry name" value="CPSase_L_D2"/>
    <property type="match status" value="1"/>
</dbReference>
<dbReference type="GO" id="GO:0004088">
    <property type="term" value="F:carbamoyl-phosphate synthase (glutamine-hydrolyzing) activity"/>
    <property type="evidence" value="ECO:0007669"/>
    <property type="project" value="UniProtKB-EC"/>
</dbReference>
<evidence type="ECO:0000256" key="6">
    <source>
        <dbReference type="ARBA" id="ARBA00022605"/>
    </source>
</evidence>
<evidence type="ECO:0000256" key="8">
    <source>
        <dbReference type="ARBA" id="ARBA00022737"/>
    </source>
</evidence>
<comment type="pathway">
    <text evidence="1">Amino-acid biosynthesis; L-arginine biosynthesis; carbamoyl phosphate from bicarbonate: step 1/1.</text>
</comment>
<reference evidence="15" key="1">
    <citation type="journal article" date="2014" name="Front. Microbiol.">
        <title>High frequency of phylogenetically diverse reductive dehalogenase-homologous genes in deep subseafloor sedimentary metagenomes.</title>
        <authorList>
            <person name="Kawai M."/>
            <person name="Futagami T."/>
            <person name="Toyoda A."/>
            <person name="Takaki Y."/>
            <person name="Nishi S."/>
            <person name="Hori S."/>
            <person name="Arai W."/>
            <person name="Tsubouchi T."/>
            <person name="Morono Y."/>
            <person name="Uchiyama I."/>
            <person name="Ito T."/>
            <person name="Fujiyama A."/>
            <person name="Inagaki F."/>
            <person name="Takami H."/>
        </authorList>
    </citation>
    <scope>NUCLEOTIDE SEQUENCE</scope>
    <source>
        <strain evidence="15">Expedition CK06-06</strain>
    </source>
</reference>
<dbReference type="InterPro" id="IPR033937">
    <property type="entry name" value="MGS_CPS_CarB"/>
</dbReference>
<dbReference type="InterPro" id="IPR005479">
    <property type="entry name" value="CPAse_ATP-bd"/>
</dbReference>
<evidence type="ECO:0000256" key="11">
    <source>
        <dbReference type="ARBA" id="ARBA00023211"/>
    </source>
</evidence>
<evidence type="ECO:0000256" key="4">
    <source>
        <dbReference type="ARBA" id="ARBA00022571"/>
    </source>
</evidence>
<dbReference type="PROSITE" id="PS51855">
    <property type="entry name" value="MGS"/>
    <property type="match status" value="1"/>
</dbReference>
<dbReference type="GO" id="GO:0006541">
    <property type="term" value="P:glutamine metabolic process"/>
    <property type="evidence" value="ECO:0007669"/>
    <property type="project" value="TreeGrafter"/>
</dbReference>
<evidence type="ECO:0000259" key="14">
    <source>
        <dbReference type="PROSITE" id="PS51855"/>
    </source>
</evidence>
<evidence type="ECO:0000256" key="3">
    <source>
        <dbReference type="ARBA" id="ARBA00012738"/>
    </source>
</evidence>
<gene>
    <name evidence="15" type="ORF">S01H1_07576</name>
</gene>
<feature type="domain" description="ATP-grasp" evidence="13">
    <location>
        <begin position="9"/>
        <end position="70"/>
    </location>
</feature>
<dbReference type="EMBL" id="BARS01003896">
    <property type="protein sequence ID" value="GAF69810.1"/>
    <property type="molecule type" value="Genomic_DNA"/>
</dbReference>
<keyword evidence="11" id="KW-0464">Manganese</keyword>
<dbReference type="PROSITE" id="PS50975">
    <property type="entry name" value="ATP_GRASP"/>
    <property type="match status" value="1"/>
</dbReference>
<comment type="similarity">
    <text evidence="2">Belongs to the CarB family.</text>
</comment>
<evidence type="ECO:0000256" key="2">
    <source>
        <dbReference type="ARBA" id="ARBA00009799"/>
    </source>
</evidence>
<feature type="domain" description="MGS-like" evidence="14">
    <location>
        <begin position="137"/>
        <end position="277"/>
    </location>
</feature>
<dbReference type="Pfam" id="PF02142">
    <property type="entry name" value="MGS"/>
    <property type="match status" value="1"/>
</dbReference>
<dbReference type="PANTHER" id="PTHR11405">
    <property type="entry name" value="CARBAMOYLTRANSFERASE FAMILY MEMBER"/>
    <property type="match status" value="1"/>
</dbReference>
<evidence type="ECO:0000256" key="7">
    <source>
        <dbReference type="ARBA" id="ARBA00022723"/>
    </source>
</evidence>
<keyword evidence="4" id="KW-0055">Arginine biosynthesis</keyword>
<dbReference type="InterPro" id="IPR011607">
    <property type="entry name" value="MGS-like_dom"/>
</dbReference>
<sequence>IKEEHLNTIEKYTARIAEELKVVGLMNIQYAICDDRVYILEANPRASRTVPIVSKVTGIPIARIATYLMLGKKIKDFPELKKSKLPYVAVKEAVFPFNMFPEVDPLLGPEMKATGEVMGIADTFGLSFYKAQEAAGFELPLEGNVLLTVADKDKAGLLPTARKIDKMGFSIYATGGTNRFLKEHGISSMKIKKIHEGRPNIVDAIKNKNIHLIINTPVGRDSKYDDSYIRIMAIQYKVPYITSIAAAQASIEGTEAVKKENILPKCLQEYHRERLSHLPSAGSQ</sequence>
<dbReference type="EC" id="6.3.5.5" evidence="3"/>
<proteinExistence type="inferred from homology"/>
<dbReference type="GO" id="GO:0005737">
    <property type="term" value="C:cytoplasm"/>
    <property type="evidence" value="ECO:0007669"/>
    <property type="project" value="TreeGrafter"/>
</dbReference>
<dbReference type="FunFam" id="3.30.470.20:FF:000026">
    <property type="entry name" value="Carbamoyl-phosphate synthase large chain"/>
    <property type="match status" value="1"/>
</dbReference>
<dbReference type="SUPFAM" id="SSF52335">
    <property type="entry name" value="Methylglyoxal synthase-like"/>
    <property type="match status" value="1"/>
</dbReference>
<evidence type="ECO:0000256" key="10">
    <source>
        <dbReference type="ARBA" id="ARBA00022840"/>
    </source>
</evidence>
<evidence type="ECO:0000256" key="12">
    <source>
        <dbReference type="ARBA" id="ARBA00048816"/>
    </source>
</evidence>
<dbReference type="CDD" id="cd01424">
    <property type="entry name" value="MGS_CPS_II"/>
    <property type="match status" value="1"/>
</dbReference>
<keyword evidence="5" id="KW-0436">Ligase</keyword>
<dbReference type="InterPro" id="IPR036914">
    <property type="entry name" value="MGS-like_dom_sf"/>
</dbReference>
<dbReference type="SUPFAM" id="SSF56059">
    <property type="entry name" value="Glutathione synthetase ATP-binding domain-like"/>
    <property type="match status" value="1"/>
</dbReference>
<keyword evidence="7" id="KW-0479">Metal-binding</keyword>
<dbReference type="PANTHER" id="PTHR11405:SF53">
    <property type="entry name" value="CARBAMOYL-PHOSPHATE SYNTHASE [AMMONIA], MITOCHONDRIAL"/>
    <property type="match status" value="1"/>
</dbReference>
<dbReference type="Gene3D" id="3.30.470.20">
    <property type="entry name" value="ATP-grasp fold, B domain"/>
    <property type="match status" value="1"/>
</dbReference>
<dbReference type="GO" id="GO:0005524">
    <property type="term" value="F:ATP binding"/>
    <property type="evidence" value="ECO:0007669"/>
    <property type="project" value="UniProtKB-KW"/>
</dbReference>
<organism evidence="15">
    <name type="scientific">marine sediment metagenome</name>
    <dbReference type="NCBI Taxonomy" id="412755"/>
    <lineage>
        <taxon>unclassified sequences</taxon>
        <taxon>metagenomes</taxon>
        <taxon>ecological metagenomes</taxon>
    </lineage>
</organism>
<dbReference type="GO" id="GO:0046872">
    <property type="term" value="F:metal ion binding"/>
    <property type="evidence" value="ECO:0007669"/>
    <property type="project" value="UniProtKB-KW"/>
</dbReference>
<dbReference type="PROSITE" id="PS00867">
    <property type="entry name" value="CPSASE_2"/>
    <property type="match status" value="1"/>
</dbReference>
<dbReference type="AlphaFoldDB" id="X0T167"/>
<name>X0T167_9ZZZZ</name>
<dbReference type="InterPro" id="IPR011761">
    <property type="entry name" value="ATP-grasp"/>
</dbReference>
<evidence type="ECO:0000256" key="9">
    <source>
        <dbReference type="ARBA" id="ARBA00022741"/>
    </source>
</evidence>
<feature type="non-terminal residue" evidence="15">
    <location>
        <position position="1"/>
    </location>
</feature>
<evidence type="ECO:0000313" key="15">
    <source>
        <dbReference type="EMBL" id="GAF69810.1"/>
    </source>
</evidence>
<accession>X0T167</accession>
<keyword evidence="8" id="KW-0677">Repeat</keyword>
<keyword evidence="10" id="KW-0067">ATP-binding</keyword>
<keyword evidence="6" id="KW-0028">Amino-acid biosynthesis</keyword>
<comment type="caution">
    <text evidence="15">The sequence shown here is derived from an EMBL/GenBank/DDBJ whole genome shotgun (WGS) entry which is preliminary data.</text>
</comment>
<evidence type="ECO:0000256" key="1">
    <source>
        <dbReference type="ARBA" id="ARBA00005077"/>
    </source>
</evidence>
<dbReference type="SMART" id="SM00851">
    <property type="entry name" value="MGS"/>
    <property type="match status" value="1"/>
</dbReference>